<dbReference type="CDD" id="cd17293">
    <property type="entry name" value="RMtype1_S_Ppo21ORF8840P_TRD1-CR1_like"/>
    <property type="match status" value="1"/>
</dbReference>
<accession>A0A243RVA7</accession>
<dbReference type="SUPFAM" id="SSF116734">
    <property type="entry name" value="DNA methylase specificity domain"/>
    <property type="match status" value="2"/>
</dbReference>
<evidence type="ECO:0000313" key="6">
    <source>
        <dbReference type="Proteomes" id="UP000195105"/>
    </source>
</evidence>
<evidence type="ECO:0000256" key="3">
    <source>
        <dbReference type="ARBA" id="ARBA00023125"/>
    </source>
</evidence>
<name>A0A243RVA7_9ACTN</name>
<reference evidence="5 6" key="1">
    <citation type="submission" date="2017-05" db="EMBL/GenBank/DDBJ databases">
        <title>Biotechnological potential of actinobacteria isolated from South African environments.</title>
        <authorList>
            <person name="Le Roes-Hill M."/>
            <person name="Prins A."/>
            <person name="Durrell K.A."/>
        </authorList>
    </citation>
    <scope>NUCLEOTIDE SEQUENCE [LARGE SCALE GENOMIC DNA]</scope>
    <source>
        <strain evidence="5 6">HMC13</strain>
    </source>
</reference>
<comment type="caution">
    <text evidence="5">The sequence shown here is derived from an EMBL/GenBank/DDBJ whole genome shotgun (WGS) entry which is preliminary data.</text>
</comment>
<dbReference type="GO" id="GO:0003677">
    <property type="term" value="F:DNA binding"/>
    <property type="evidence" value="ECO:0007669"/>
    <property type="project" value="UniProtKB-KW"/>
</dbReference>
<dbReference type="Pfam" id="PF01420">
    <property type="entry name" value="Methylase_S"/>
    <property type="match status" value="2"/>
</dbReference>
<evidence type="ECO:0000313" key="5">
    <source>
        <dbReference type="EMBL" id="OUC98949.1"/>
    </source>
</evidence>
<dbReference type="EMBL" id="NGFN01000219">
    <property type="protein sequence ID" value="OUC98949.1"/>
    <property type="molecule type" value="Genomic_DNA"/>
</dbReference>
<organism evidence="5 6">
    <name type="scientific">Streptomyces swartbergensis</name>
    <dbReference type="NCBI Taxonomy" id="487165"/>
    <lineage>
        <taxon>Bacteria</taxon>
        <taxon>Bacillati</taxon>
        <taxon>Actinomycetota</taxon>
        <taxon>Actinomycetes</taxon>
        <taxon>Kitasatosporales</taxon>
        <taxon>Streptomycetaceae</taxon>
        <taxon>Streptomyces</taxon>
    </lineage>
</organism>
<feature type="domain" description="Type I restriction modification DNA specificity" evidence="4">
    <location>
        <begin position="5"/>
        <end position="155"/>
    </location>
</feature>
<dbReference type="AlphaFoldDB" id="A0A243RVA7"/>
<keyword evidence="6" id="KW-1185">Reference proteome</keyword>
<keyword evidence="2" id="KW-0680">Restriction system</keyword>
<evidence type="ECO:0000256" key="2">
    <source>
        <dbReference type="ARBA" id="ARBA00022747"/>
    </source>
</evidence>
<feature type="domain" description="Type I restriction modification DNA specificity" evidence="4">
    <location>
        <begin position="179"/>
        <end position="342"/>
    </location>
</feature>
<evidence type="ECO:0000259" key="4">
    <source>
        <dbReference type="Pfam" id="PF01420"/>
    </source>
</evidence>
<dbReference type="InterPro" id="IPR052021">
    <property type="entry name" value="Type-I_RS_S_subunit"/>
</dbReference>
<dbReference type="RefSeq" id="WP_086603715.1">
    <property type="nucleotide sequence ID" value="NZ_NGFN01000219.1"/>
</dbReference>
<dbReference type="InterPro" id="IPR044946">
    <property type="entry name" value="Restrct_endonuc_typeI_TRD_sf"/>
</dbReference>
<dbReference type="PANTHER" id="PTHR30408">
    <property type="entry name" value="TYPE-1 RESTRICTION ENZYME ECOKI SPECIFICITY PROTEIN"/>
    <property type="match status" value="1"/>
</dbReference>
<dbReference type="PANTHER" id="PTHR30408:SF12">
    <property type="entry name" value="TYPE I RESTRICTION ENZYME MJAVIII SPECIFICITY SUBUNIT"/>
    <property type="match status" value="1"/>
</dbReference>
<dbReference type="Gene3D" id="3.90.220.20">
    <property type="entry name" value="DNA methylase specificity domains"/>
    <property type="match status" value="2"/>
</dbReference>
<protein>
    <recommendedName>
        <fullName evidence="4">Type I restriction modification DNA specificity domain-containing protein</fullName>
    </recommendedName>
</protein>
<dbReference type="Proteomes" id="UP000195105">
    <property type="component" value="Unassembled WGS sequence"/>
</dbReference>
<proteinExistence type="inferred from homology"/>
<dbReference type="InterPro" id="IPR000055">
    <property type="entry name" value="Restrct_endonuc_typeI_TRD"/>
</dbReference>
<dbReference type="CDD" id="cd17267">
    <property type="entry name" value="RMtype1_S_EcoAO83I-TRD1-CR1_like"/>
    <property type="match status" value="1"/>
</dbReference>
<dbReference type="GO" id="GO:0009307">
    <property type="term" value="P:DNA restriction-modification system"/>
    <property type="evidence" value="ECO:0007669"/>
    <property type="project" value="UniProtKB-KW"/>
</dbReference>
<gene>
    <name evidence="5" type="ORF">CA983_28500</name>
</gene>
<sequence>MTHIPDGWQSVTLGSFCEFKYGKSLPAAQRDGGEFYVFGSNGPVGSHSQAFTCGPTVVVGRKGSFGEVHYSPEACWPIDTTYFIDESATSADLKWLSHLLSTLGLTEMNRAAAIPGLNRKDAYVKSVLLPSLTEQKRIAAVLDQVDTLRAKRREAIALLDDLAQSIFIDMFGDPASPNSSWDRKTIGELGAVVTGNTPSRARPENYGDGIEWIKTDNIRPPKLNPSQAAERLTAAGERVGRVVPAEAILVTCIAGSPESIGNSALAGRRVAINQQINAFIPEGPLPRFMLEQIRVGKVLIQRKSTGAMTGLVNKSQFSSISLLVPPVDRQQEFVRRVKCVDSERDRNVRHLAILDELFTSLQHRAFAGTLWEHEAPGEAA</sequence>
<keyword evidence="3" id="KW-0238">DNA-binding</keyword>
<evidence type="ECO:0000256" key="1">
    <source>
        <dbReference type="ARBA" id="ARBA00010923"/>
    </source>
</evidence>
<comment type="similarity">
    <text evidence="1">Belongs to the type-I restriction system S methylase family.</text>
</comment>